<comment type="caution">
    <text evidence="2">The sequence shown here is derived from an EMBL/GenBank/DDBJ whole genome shotgun (WGS) entry which is preliminary data.</text>
</comment>
<reference evidence="2 3" key="1">
    <citation type="journal article" date="2018" name="Sci. Rep.">
        <title>Comparative analysis of the Pocillopora damicornis genome highlights role of immune system in coral evolution.</title>
        <authorList>
            <person name="Cunning R."/>
            <person name="Bay R.A."/>
            <person name="Gillette P."/>
            <person name="Baker A.C."/>
            <person name="Traylor-Knowles N."/>
        </authorList>
    </citation>
    <scope>NUCLEOTIDE SEQUENCE [LARGE SCALE GENOMIC DNA]</scope>
    <source>
        <strain evidence="2">RSMAS</strain>
        <tissue evidence="2">Whole animal</tissue>
    </source>
</reference>
<keyword evidence="3" id="KW-1185">Reference proteome</keyword>
<gene>
    <name evidence="2" type="ORF">pdam_00006905</name>
</gene>
<protein>
    <submittedName>
        <fullName evidence="2">Uncharacterized protein</fullName>
    </submittedName>
</protein>
<proteinExistence type="predicted"/>
<evidence type="ECO:0000313" key="3">
    <source>
        <dbReference type="Proteomes" id="UP000275408"/>
    </source>
</evidence>
<organism evidence="2 3">
    <name type="scientific">Pocillopora damicornis</name>
    <name type="common">Cauliflower coral</name>
    <name type="synonym">Millepora damicornis</name>
    <dbReference type="NCBI Taxonomy" id="46731"/>
    <lineage>
        <taxon>Eukaryota</taxon>
        <taxon>Metazoa</taxon>
        <taxon>Cnidaria</taxon>
        <taxon>Anthozoa</taxon>
        <taxon>Hexacorallia</taxon>
        <taxon>Scleractinia</taxon>
        <taxon>Astrocoeniina</taxon>
        <taxon>Pocilloporidae</taxon>
        <taxon>Pocillopora</taxon>
    </lineage>
</organism>
<evidence type="ECO:0000313" key="2">
    <source>
        <dbReference type="EMBL" id="RMX50330.1"/>
    </source>
</evidence>
<name>A0A3M6U9K4_POCDA</name>
<keyword evidence="1" id="KW-0472">Membrane</keyword>
<dbReference type="Proteomes" id="UP000275408">
    <property type="component" value="Unassembled WGS sequence"/>
</dbReference>
<keyword evidence="1" id="KW-1133">Transmembrane helix</keyword>
<keyword evidence="1" id="KW-0812">Transmembrane</keyword>
<accession>A0A3M6U9K4</accession>
<sequence length="62" mass="7136">MKYEITENIKAAIPEEVRNSKTSNILAWFLYQLMKSKVNYPLMFGMLLWVAEVSLTLPVSNA</sequence>
<feature type="transmembrane region" description="Helical" evidence="1">
    <location>
        <begin position="40"/>
        <end position="59"/>
    </location>
</feature>
<dbReference type="EMBL" id="RCHS01001985">
    <property type="protein sequence ID" value="RMX50330.1"/>
    <property type="molecule type" value="Genomic_DNA"/>
</dbReference>
<evidence type="ECO:0000256" key="1">
    <source>
        <dbReference type="SAM" id="Phobius"/>
    </source>
</evidence>
<dbReference type="AlphaFoldDB" id="A0A3M6U9K4"/>